<dbReference type="AlphaFoldDB" id="A0A7S4RTX7"/>
<dbReference type="PROSITE" id="PS50110">
    <property type="entry name" value="RESPONSE_REGULATORY"/>
    <property type="match status" value="1"/>
</dbReference>
<dbReference type="PANTHER" id="PTHR43719">
    <property type="entry name" value="TWO-COMPONENT HISTIDINE KINASE"/>
    <property type="match status" value="1"/>
</dbReference>
<evidence type="ECO:0000256" key="3">
    <source>
        <dbReference type="SAM" id="MobiDB-lite"/>
    </source>
</evidence>
<accession>A0A7S4RTX7</accession>
<dbReference type="InterPro" id="IPR011006">
    <property type="entry name" value="CheY-like_superfamily"/>
</dbReference>
<feature type="modified residue" description="4-aspartylphosphate" evidence="2">
    <location>
        <position position="358"/>
    </location>
</feature>
<feature type="domain" description="Response regulatory" evidence="4">
    <location>
        <begin position="309"/>
        <end position="433"/>
    </location>
</feature>
<proteinExistence type="predicted"/>
<dbReference type="InterPro" id="IPR050956">
    <property type="entry name" value="2C_system_His_kinase"/>
</dbReference>
<keyword evidence="1 2" id="KW-0597">Phosphoprotein</keyword>
<evidence type="ECO:0000259" key="4">
    <source>
        <dbReference type="PROSITE" id="PS50110"/>
    </source>
</evidence>
<evidence type="ECO:0000256" key="1">
    <source>
        <dbReference type="ARBA" id="ARBA00022553"/>
    </source>
</evidence>
<protein>
    <recommendedName>
        <fullName evidence="4">Response regulatory domain-containing protein</fullName>
    </recommendedName>
</protein>
<feature type="region of interest" description="Disordered" evidence="3">
    <location>
        <begin position="139"/>
        <end position="236"/>
    </location>
</feature>
<feature type="compositionally biased region" description="Polar residues" evidence="3">
    <location>
        <begin position="139"/>
        <end position="156"/>
    </location>
</feature>
<dbReference type="CDD" id="cd17546">
    <property type="entry name" value="REC_hyHK_CKI1_RcsC-like"/>
    <property type="match status" value="1"/>
</dbReference>
<dbReference type="PANTHER" id="PTHR43719:SF28">
    <property type="entry name" value="PEROXIDE STRESS-ACTIVATED HISTIDINE KINASE MAK1-RELATED"/>
    <property type="match status" value="1"/>
</dbReference>
<feature type="compositionally biased region" description="Basic and acidic residues" evidence="3">
    <location>
        <begin position="218"/>
        <end position="230"/>
    </location>
</feature>
<dbReference type="Gene3D" id="3.40.50.2300">
    <property type="match status" value="1"/>
</dbReference>
<name>A0A7S4RTX7_9STRA</name>
<evidence type="ECO:0000313" key="5">
    <source>
        <dbReference type="EMBL" id="CAE4624897.1"/>
    </source>
</evidence>
<dbReference type="GO" id="GO:0000160">
    <property type="term" value="P:phosphorelay signal transduction system"/>
    <property type="evidence" value="ECO:0007669"/>
    <property type="project" value="InterPro"/>
</dbReference>
<organism evidence="5">
    <name type="scientific">Ditylum brightwellii</name>
    <dbReference type="NCBI Taxonomy" id="49249"/>
    <lineage>
        <taxon>Eukaryota</taxon>
        <taxon>Sar</taxon>
        <taxon>Stramenopiles</taxon>
        <taxon>Ochrophyta</taxon>
        <taxon>Bacillariophyta</taxon>
        <taxon>Mediophyceae</taxon>
        <taxon>Lithodesmiophycidae</taxon>
        <taxon>Lithodesmiales</taxon>
        <taxon>Lithodesmiaceae</taxon>
        <taxon>Ditylum</taxon>
    </lineage>
</organism>
<dbReference type="EMBL" id="HBNS01030838">
    <property type="protein sequence ID" value="CAE4624897.1"/>
    <property type="molecule type" value="Transcribed_RNA"/>
</dbReference>
<evidence type="ECO:0000256" key="2">
    <source>
        <dbReference type="PROSITE-ProRule" id="PRU00169"/>
    </source>
</evidence>
<reference evidence="5" key="1">
    <citation type="submission" date="2021-01" db="EMBL/GenBank/DDBJ databases">
        <authorList>
            <person name="Corre E."/>
            <person name="Pelletier E."/>
            <person name="Niang G."/>
            <person name="Scheremetjew M."/>
            <person name="Finn R."/>
            <person name="Kale V."/>
            <person name="Holt S."/>
            <person name="Cochrane G."/>
            <person name="Meng A."/>
            <person name="Brown T."/>
            <person name="Cohen L."/>
        </authorList>
    </citation>
    <scope>NUCLEOTIDE SEQUENCE</scope>
    <source>
        <strain evidence="5">GSO104</strain>
    </source>
</reference>
<feature type="compositionally biased region" description="Low complexity" evidence="3">
    <location>
        <begin position="196"/>
        <end position="216"/>
    </location>
</feature>
<sequence>MGVGGDGNFITSDYVSNMNDVNGAPSQSAYLRMLDWLSRIPFDEDELTDLRRYFYDVDGGEGGDGMRGSDGNINLKHRGDLLAALGSEIVDVIRDATPEGEGQDKSCFGLDIEGHNESDEDELLQVWSSMDNVRQSSIRGDNFANKSGGLTPNKGSDSGKKRKSVGSAIDMQDIANNSDNLGSKDLKFGNLPNQTSMRSIGGRSSVSSLSKQSMLSRTESERSTNSHSERSTSGTALKARITMFPQFAAKLDTLKASAQEMMDHEEDPVQQDIIAQQFAEASLTLLRQLRYHCMNSGLDGWRQGNFRRKVLIVDDSKVTRKMVSRAFEKANFIVDTAENGMEGVAKMKEFIYDIAFMDIDMPVMNGFDATKALRDWEDAKRPGARQPICALTAAYVDDFERSELMKFKEAGLDVMESKPCNIPRLFKVVDDVSPMFSDLSISVTQLDPISGQ</sequence>
<dbReference type="SUPFAM" id="SSF52172">
    <property type="entry name" value="CheY-like"/>
    <property type="match status" value="1"/>
</dbReference>
<gene>
    <name evidence="5" type="ORF">DBRI00130_LOCUS24187</name>
</gene>
<dbReference type="Pfam" id="PF00072">
    <property type="entry name" value="Response_reg"/>
    <property type="match status" value="1"/>
</dbReference>
<dbReference type="InterPro" id="IPR001789">
    <property type="entry name" value="Sig_transdc_resp-reg_receiver"/>
</dbReference>
<dbReference type="SMART" id="SM00448">
    <property type="entry name" value="REC"/>
    <property type="match status" value="1"/>
</dbReference>